<reference evidence="4" key="1">
    <citation type="submission" date="2017-10" db="EMBL/GenBank/DDBJ databases">
        <authorList>
            <person name="Kravchenko I.K."/>
            <person name="Grouzdev D.S."/>
        </authorList>
    </citation>
    <scope>NUCLEOTIDE SEQUENCE [LARGE SCALE GENOMIC DNA]</scope>
    <source>
        <strain evidence="4">B2</strain>
    </source>
</reference>
<evidence type="ECO:0000313" key="4">
    <source>
        <dbReference type="Proteomes" id="UP000225379"/>
    </source>
</evidence>
<dbReference type="Proteomes" id="UP000225379">
    <property type="component" value="Unassembled WGS sequence"/>
</dbReference>
<comment type="caution">
    <text evidence="3">The sequence shown here is derived from an EMBL/GenBank/DDBJ whole genome shotgun (WGS) entry which is preliminary data.</text>
</comment>
<dbReference type="InterPro" id="IPR027417">
    <property type="entry name" value="P-loop_NTPase"/>
</dbReference>
<dbReference type="InterPro" id="IPR046454">
    <property type="entry name" value="GpA_endonuclease"/>
</dbReference>
<dbReference type="InterPro" id="IPR051220">
    <property type="entry name" value="TFA_Chaperone"/>
</dbReference>
<dbReference type="Pfam" id="PF05876">
    <property type="entry name" value="GpA_ATPase"/>
    <property type="match status" value="1"/>
</dbReference>
<dbReference type="GO" id="GO:0016887">
    <property type="term" value="F:ATP hydrolysis activity"/>
    <property type="evidence" value="ECO:0007669"/>
    <property type="project" value="InterPro"/>
</dbReference>
<dbReference type="InterPro" id="IPR046453">
    <property type="entry name" value="GpA_ATPase"/>
</dbReference>
<dbReference type="PANTHER" id="PTHR34413:SF2">
    <property type="entry name" value="PROPHAGE TAIL FIBER ASSEMBLY PROTEIN HOMOLOG TFAE-RELATED"/>
    <property type="match status" value="1"/>
</dbReference>
<dbReference type="InterPro" id="IPR008866">
    <property type="entry name" value="Phage_lambda_GpA-like"/>
</dbReference>
<keyword evidence="4" id="KW-1185">Reference proteome</keyword>
<evidence type="ECO:0000259" key="2">
    <source>
        <dbReference type="Pfam" id="PF20454"/>
    </source>
</evidence>
<organism evidence="3 4">
    <name type="scientific">Azospirillum palustre</name>
    <dbReference type="NCBI Taxonomy" id="2044885"/>
    <lineage>
        <taxon>Bacteria</taxon>
        <taxon>Pseudomonadati</taxon>
        <taxon>Pseudomonadota</taxon>
        <taxon>Alphaproteobacteria</taxon>
        <taxon>Rhodospirillales</taxon>
        <taxon>Azospirillaceae</taxon>
        <taxon>Azospirillum</taxon>
    </lineage>
</organism>
<accession>A0A2B8BGZ5</accession>
<proteinExistence type="inferred from homology"/>
<dbReference type="HAMAP" id="MF_04144">
    <property type="entry name" value="TERL_LAMBDA"/>
    <property type="match status" value="1"/>
</dbReference>
<protein>
    <submittedName>
        <fullName evidence="3">Terminase</fullName>
    </submittedName>
</protein>
<evidence type="ECO:0000313" key="3">
    <source>
        <dbReference type="EMBL" id="PGH56813.1"/>
    </source>
</evidence>
<dbReference type="GO" id="GO:0004519">
    <property type="term" value="F:endonuclease activity"/>
    <property type="evidence" value="ECO:0007669"/>
    <property type="project" value="InterPro"/>
</dbReference>
<dbReference type="Pfam" id="PF20454">
    <property type="entry name" value="GpA_nuclease"/>
    <property type="match status" value="1"/>
</dbReference>
<dbReference type="Gene3D" id="3.40.50.300">
    <property type="entry name" value="P-loop containing nucleotide triphosphate hydrolases"/>
    <property type="match status" value="1"/>
</dbReference>
<name>A0A2B8BGZ5_9PROT</name>
<dbReference type="EMBL" id="PDKW01000041">
    <property type="protein sequence ID" value="PGH56813.1"/>
    <property type="molecule type" value="Genomic_DNA"/>
</dbReference>
<dbReference type="AlphaFoldDB" id="A0A2B8BGZ5"/>
<evidence type="ECO:0000259" key="1">
    <source>
        <dbReference type="Pfam" id="PF05876"/>
    </source>
</evidence>
<feature type="domain" description="Phage terminase large subunit GpA ATPase" evidence="1">
    <location>
        <begin position="70"/>
        <end position="307"/>
    </location>
</feature>
<dbReference type="PANTHER" id="PTHR34413">
    <property type="entry name" value="PROPHAGE TAIL FIBER ASSEMBLY PROTEIN HOMOLOG TFAE-RELATED-RELATED"/>
    <property type="match status" value="1"/>
</dbReference>
<feature type="domain" description="Terminase large subunit GpA endonuclease" evidence="2">
    <location>
        <begin position="316"/>
        <end position="611"/>
    </location>
</feature>
<sequence>MPSATCWPNWLRRASSPLRNPPMRLELPVSELVAEVATGWFAALRPPPRLSLAEWAPLHARLYDGSVFRPYPYQRAILDAMVDPAVKQITLMKSARVGYTQMLSAALGYFVAQRPSKIMVVQPTTEDAEDYSKDTIDPLGDWPALAGLLSEVKARVKGNTIKRKAFPGGSLRIVGANSPRAFRRIDLDVILFDEVDGYPQMAGKEGDQIALGLKRLTQSLHPLAVLGSTPLIDGESKIADAFAAGTGERFHVPCPRCGEFQFLRWGDGTGPGMRWRDDDPATAHYVCVNGCPIDEAHKLCMIDAGRWVAEQPFKGHRSFHVWSAYCPLPGAAWPNLVEEFLAAKQDREKLQVWTNTVLGETWVDRGEAPDWRRLYDRREPWESGTVPAGGLFLTAGADVQRDRIEVSVWAWGRGKESWLIEHRLLMGDPFQAAVWRDLSTMLAETWRHEHGADLQLTMTAIDAGDGVTIEAVKAWVRTAGPRVMAIKGSSIALAPILGQPTAADVSFRGKKIAGGVKLWPVGSSAAKSEFYGFLRLDPPTMESGEAFPAGYVHVPEHIGEETIKQLVAEHRVTRGGKGRKRTTGWEPLRDRNEALDCRNYARAAAARQGLDRLSEAAWAELEAAVVPVVTPVSPPTTRRTATRSRWMYE</sequence>
<dbReference type="GO" id="GO:0005524">
    <property type="term" value="F:ATP binding"/>
    <property type="evidence" value="ECO:0007669"/>
    <property type="project" value="InterPro"/>
</dbReference>
<dbReference type="OrthoDB" id="5181253at2"/>
<gene>
    <name evidence="3" type="ORF">CRT60_16375</name>
</gene>